<evidence type="ECO:0000256" key="2">
    <source>
        <dbReference type="ARBA" id="ARBA00023125"/>
    </source>
</evidence>
<feature type="domain" description="HTH tetR-type" evidence="5">
    <location>
        <begin position="20"/>
        <end position="80"/>
    </location>
</feature>
<dbReference type="InterPro" id="IPR036271">
    <property type="entry name" value="Tet_transcr_reg_TetR-rel_C_sf"/>
</dbReference>
<dbReference type="GO" id="GO:0000976">
    <property type="term" value="F:transcription cis-regulatory region binding"/>
    <property type="evidence" value="ECO:0007669"/>
    <property type="project" value="TreeGrafter"/>
</dbReference>
<dbReference type="InterPro" id="IPR001647">
    <property type="entry name" value="HTH_TetR"/>
</dbReference>
<dbReference type="InterPro" id="IPR041490">
    <property type="entry name" value="KstR2_TetR_C"/>
</dbReference>
<dbReference type="InterPro" id="IPR009057">
    <property type="entry name" value="Homeodomain-like_sf"/>
</dbReference>
<dbReference type="Pfam" id="PF00440">
    <property type="entry name" value="TetR_N"/>
    <property type="match status" value="1"/>
</dbReference>
<dbReference type="PANTHER" id="PTHR30055:SF234">
    <property type="entry name" value="HTH-TYPE TRANSCRIPTIONAL REGULATOR BETI"/>
    <property type="match status" value="1"/>
</dbReference>
<dbReference type="PRINTS" id="PR00455">
    <property type="entry name" value="HTHTETR"/>
</dbReference>
<dbReference type="SUPFAM" id="SSF46689">
    <property type="entry name" value="Homeodomain-like"/>
    <property type="match status" value="1"/>
</dbReference>
<dbReference type="SUPFAM" id="SSF48498">
    <property type="entry name" value="Tetracyclin repressor-like, C-terminal domain"/>
    <property type="match status" value="1"/>
</dbReference>
<evidence type="ECO:0000256" key="4">
    <source>
        <dbReference type="SAM" id="MobiDB-lite"/>
    </source>
</evidence>
<dbReference type="PROSITE" id="PS50977">
    <property type="entry name" value="HTH_TETR_2"/>
    <property type="match status" value="1"/>
</dbReference>
<keyword evidence="1" id="KW-0805">Transcription regulation</keyword>
<dbReference type="InterPro" id="IPR050109">
    <property type="entry name" value="HTH-type_TetR-like_transc_reg"/>
</dbReference>
<evidence type="ECO:0000313" key="6">
    <source>
        <dbReference type="EMBL" id="CAB4566969.1"/>
    </source>
</evidence>
<evidence type="ECO:0000259" key="5">
    <source>
        <dbReference type="PROSITE" id="PS50977"/>
    </source>
</evidence>
<evidence type="ECO:0000256" key="3">
    <source>
        <dbReference type="ARBA" id="ARBA00023163"/>
    </source>
</evidence>
<sequence length="221" mass="24061">MTVSQSTGAAERRTHTEQGIERKQQLLDAAATLFSTKGYANTRIADICAAAGVAKGLVYWYFPTKEELFAELVRSMRLQLRRAQAAAMDPESDPLTRIRQGTEASVVFMAEHRAYFALLDVERAHDAGPELDAVLREGSDVYANDVIRLVRDAQSQGLVPDGDPRLYAVGVLGVVSSFSHALRNGSLDVDVEELAGFVGDWVVRALSGAVTGGQARPRRTR</sequence>
<feature type="compositionally biased region" description="Basic and acidic residues" evidence="4">
    <location>
        <begin position="10"/>
        <end position="20"/>
    </location>
</feature>
<dbReference type="PANTHER" id="PTHR30055">
    <property type="entry name" value="HTH-TYPE TRANSCRIPTIONAL REGULATOR RUTR"/>
    <property type="match status" value="1"/>
</dbReference>
<dbReference type="FunFam" id="1.10.10.60:FF:000141">
    <property type="entry name" value="TetR family transcriptional regulator"/>
    <property type="match status" value="1"/>
</dbReference>
<reference evidence="6" key="1">
    <citation type="submission" date="2020-05" db="EMBL/GenBank/DDBJ databases">
        <authorList>
            <person name="Chiriac C."/>
            <person name="Salcher M."/>
            <person name="Ghai R."/>
            <person name="Kavagutti S V."/>
        </authorList>
    </citation>
    <scope>NUCLEOTIDE SEQUENCE</scope>
</reference>
<dbReference type="GO" id="GO:0003700">
    <property type="term" value="F:DNA-binding transcription factor activity"/>
    <property type="evidence" value="ECO:0007669"/>
    <property type="project" value="TreeGrafter"/>
</dbReference>
<dbReference type="EMBL" id="CAEZSR010000080">
    <property type="protein sequence ID" value="CAB4566969.1"/>
    <property type="molecule type" value="Genomic_DNA"/>
</dbReference>
<dbReference type="Gene3D" id="1.10.10.60">
    <property type="entry name" value="Homeodomain-like"/>
    <property type="match status" value="1"/>
</dbReference>
<keyword evidence="3" id="KW-0804">Transcription</keyword>
<organism evidence="6">
    <name type="scientific">freshwater metagenome</name>
    <dbReference type="NCBI Taxonomy" id="449393"/>
    <lineage>
        <taxon>unclassified sequences</taxon>
        <taxon>metagenomes</taxon>
        <taxon>ecological metagenomes</taxon>
    </lineage>
</organism>
<dbReference type="AlphaFoldDB" id="A0A6J6DVL6"/>
<accession>A0A6J6DVL6</accession>
<dbReference type="Gene3D" id="1.10.357.10">
    <property type="entry name" value="Tetracycline Repressor, domain 2"/>
    <property type="match status" value="1"/>
</dbReference>
<proteinExistence type="predicted"/>
<feature type="region of interest" description="Disordered" evidence="4">
    <location>
        <begin position="1"/>
        <end position="20"/>
    </location>
</feature>
<dbReference type="Pfam" id="PF17932">
    <property type="entry name" value="TetR_C_24"/>
    <property type="match status" value="1"/>
</dbReference>
<protein>
    <submittedName>
        <fullName evidence="6">Unannotated protein</fullName>
    </submittedName>
</protein>
<name>A0A6J6DVL6_9ZZZZ</name>
<evidence type="ECO:0000256" key="1">
    <source>
        <dbReference type="ARBA" id="ARBA00023015"/>
    </source>
</evidence>
<gene>
    <name evidence="6" type="ORF">UFOPK1493_02151</name>
</gene>
<keyword evidence="2" id="KW-0238">DNA-binding</keyword>